<reference evidence="1" key="1">
    <citation type="submission" date="2022-01" db="EMBL/GenBank/DDBJ databases">
        <title>Comparative genomics reveals a dynamic genome evolution in the ectomycorrhizal milk-cap (Lactarius) mushrooms.</title>
        <authorList>
            <consortium name="DOE Joint Genome Institute"/>
            <person name="Lebreton A."/>
            <person name="Tang N."/>
            <person name="Kuo A."/>
            <person name="LaButti K."/>
            <person name="Drula E."/>
            <person name="Barry K."/>
            <person name="Clum A."/>
            <person name="Lipzen A."/>
            <person name="Mousain D."/>
            <person name="Ng V."/>
            <person name="Wang R."/>
            <person name="Wang X."/>
            <person name="Dai Y."/>
            <person name="Henrissat B."/>
            <person name="Grigoriev I.V."/>
            <person name="Guerin-Laguette A."/>
            <person name="Yu F."/>
            <person name="Martin F.M."/>
        </authorList>
    </citation>
    <scope>NUCLEOTIDE SEQUENCE</scope>
    <source>
        <strain evidence="1">QP</strain>
    </source>
</reference>
<dbReference type="AlphaFoldDB" id="A0AAD4L926"/>
<gene>
    <name evidence="1" type="ORF">EDB92DRAFT_2029511</name>
</gene>
<evidence type="ECO:0000313" key="1">
    <source>
        <dbReference type="EMBL" id="KAH8985087.1"/>
    </source>
</evidence>
<protein>
    <submittedName>
        <fullName evidence="1">Uncharacterized protein</fullName>
    </submittedName>
</protein>
<keyword evidence="2" id="KW-1185">Reference proteome</keyword>
<comment type="caution">
    <text evidence="1">The sequence shown here is derived from an EMBL/GenBank/DDBJ whole genome shotgun (WGS) entry which is preliminary data.</text>
</comment>
<dbReference type="Proteomes" id="UP001201163">
    <property type="component" value="Unassembled WGS sequence"/>
</dbReference>
<accession>A0AAD4L926</accession>
<proteinExistence type="predicted"/>
<dbReference type="EMBL" id="JAKELL010000068">
    <property type="protein sequence ID" value="KAH8985087.1"/>
    <property type="molecule type" value="Genomic_DNA"/>
</dbReference>
<sequence>MADHQRPAISGYKWDRYTLEAYNIHVHHQDSAAFFGANVNELPLPDIDEELLTELEAQDMEGLPNKEFINLLDLVMEAFEESYVDDFGALLLRRLGYPEDGRVIHTRASNIRLEISEESKYAQPNICIVDRSHHNCPVLVQENKRFRPGNQASPEGQLIAEAIAAFTHNNHFLENAGLETLEEHMFPAITLVGTTPTFYRIPVTADLCRDVDDGVYPDITNVFAHALLSHLPGDPIERYNEGMKPLENRDAILRCYEAFREFVVPL</sequence>
<name>A0AAD4L926_9AGAM</name>
<evidence type="ECO:0000313" key="2">
    <source>
        <dbReference type="Proteomes" id="UP001201163"/>
    </source>
</evidence>
<organism evidence="1 2">
    <name type="scientific">Lactarius akahatsu</name>
    <dbReference type="NCBI Taxonomy" id="416441"/>
    <lineage>
        <taxon>Eukaryota</taxon>
        <taxon>Fungi</taxon>
        <taxon>Dikarya</taxon>
        <taxon>Basidiomycota</taxon>
        <taxon>Agaricomycotina</taxon>
        <taxon>Agaricomycetes</taxon>
        <taxon>Russulales</taxon>
        <taxon>Russulaceae</taxon>
        <taxon>Lactarius</taxon>
    </lineage>
</organism>